<dbReference type="AlphaFoldDB" id="A0A0B6YPP5"/>
<dbReference type="EMBL" id="HACG01011257">
    <property type="protein sequence ID" value="CEK58122.1"/>
    <property type="molecule type" value="Transcribed_RNA"/>
</dbReference>
<name>A0A0B6YPP5_9EUPU</name>
<gene>
    <name evidence="1" type="primary">ORF32059</name>
</gene>
<proteinExistence type="predicted"/>
<sequence length="57" mass="6223">MLHMCSGSVFFQMVDTGVAMEDEVGVRRGETEVRVLITQGCLLGEGATGDFRMIRGE</sequence>
<evidence type="ECO:0000313" key="1">
    <source>
        <dbReference type="EMBL" id="CEK58122.1"/>
    </source>
</evidence>
<accession>A0A0B6YPP5</accession>
<reference evidence="1" key="1">
    <citation type="submission" date="2014-12" db="EMBL/GenBank/DDBJ databases">
        <title>Insight into the proteome of Arion vulgaris.</title>
        <authorList>
            <person name="Aradska J."/>
            <person name="Bulat T."/>
            <person name="Smidak R."/>
            <person name="Sarate P."/>
            <person name="Gangsoo J."/>
            <person name="Sialana F."/>
            <person name="Bilban M."/>
            <person name="Lubec G."/>
        </authorList>
    </citation>
    <scope>NUCLEOTIDE SEQUENCE</scope>
    <source>
        <tissue evidence="1">Skin</tissue>
    </source>
</reference>
<organism evidence="1">
    <name type="scientific">Arion vulgaris</name>
    <dbReference type="NCBI Taxonomy" id="1028688"/>
    <lineage>
        <taxon>Eukaryota</taxon>
        <taxon>Metazoa</taxon>
        <taxon>Spiralia</taxon>
        <taxon>Lophotrochozoa</taxon>
        <taxon>Mollusca</taxon>
        <taxon>Gastropoda</taxon>
        <taxon>Heterobranchia</taxon>
        <taxon>Euthyneura</taxon>
        <taxon>Panpulmonata</taxon>
        <taxon>Eupulmonata</taxon>
        <taxon>Stylommatophora</taxon>
        <taxon>Helicina</taxon>
        <taxon>Arionoidea</taxon>
        <taxon>Arionidae</taxon>
        <taxon>Arion</taxon>
    </lineage>
</organism>
<protein>
    <submittedName>
        <fullName evidence="1">Uncharacterized protein</fullName>
    </submittedName>
</protein>